<protein>
    <submittedName>
        <fullName evidence="4">N-acetyltransferase</fullName>
    </submittedName>
</protein>
<dbReference type="Gene3D" id="3.40.630.30">
    <property type="match status" value="1"/>
</dbReference>
<comment type="caution">
    <text evidence="4">The sequence shown here is derived from an EMBL/GenBank/DDBJ whole genome shotgun (WGS) entry which is preliminary data.</text>
</comment>
<gene>
    <name evidence="4" type="ORF">Cci01nite_73210</name>
</gene>
<organism evidence="4 5">
    <name type="scientific">Catellatospora citrea</name>
    <dbReference type="NCBI Taxonomy" id="53366"/>
    <lineage>
        <taxon>Bacteria</taxon>
        <taxon>Bacillati</taxon>
        <taxon>Actinomycetota</taxon>
        <taxon>Actinomycetes</taxon>
        <taxon>Micromonosporales</taxon>
        <taxon>Micromonosporaceae</taxon>
        <taxon>Catellatospora</taxon>
    </lineage>
</organism>
<dbReference type="EMBL" id="BONH01000049">
    <property type="protein sequence ID" value="GIG02228.1"/>
    <property type="molecule type" value="Genomic_DNA"/>
</dbReference>
<evidence type="ECO:0000313" key="5">
    <source>
        <dbReference type="Proteomes" id="UP000659904"/>
    </source>
</evidence>
<dbReference type="AlphaFoldDB" id="A0A8J3KFX7"/>
<dbReference type="Proteomes" id="UP000659904">
    <property type="component" value="Unassembled WGS sequence"/>
</dbReference>
<dbReference type="InterPro" id="IPR016181">
    <property type="entry name" value="Acyl_CoA_acyltransferase"/>
</dbReference>
<keyword evidence="5" id="KW-1185">Reference proteome</keyword>
<dbReference type="Pfam" id="PF00583">
    <property type="entry name" value="Acetyltransf_1"/>
    <property type="match status" value="2"/>
</dbReference>
<dbReference type="InterPro" id="IPR000182">
    <property type="entry name" value="GNAT_dom"/>
</dbReference>
<dbReference type="PROSITE" id="PS51186">
    <property type="entry name" value="GNAT"/>
    <property type="match status" value="2"/>
</dbReference>
<dbReference type="PANTHER" id="PTHR43877:SF1">
    <property type="entry name" value="ACETYLTRANSFERASE"/>
    <property type="match status" value="1"/>
</dbReference>
<proteinExistence type="predicted"/>
<reference evidence="4 5" key="1">
    <citation type="submission" date="2021-01" db="EMBL/GenBank/DDBJ databases">
        <title>Whole genome shotgun sequence of Catellatospora citrea NBRC 14495.</title>
        <authorList>
            <person name="Komaki H."/>
            <person name="Tamura T."/>
        </authorList>
    </citation>
    <scope>NUCLEOTIDE SEQUENCE [LARGE SCALE GENOMIC DNA]</scope>
    <source>
        <strain evidence="4 5">NBRC 14495</strain>
    </source>
</reference>
<evidence type="ECO:0000256" key="2">
    <source>
        <dbReference type="ARBA" id="ARBA00023315"/>
    </source>
</evidence>
<dbReference type="SUPFAM" id="SSF55729">
    <property type="entry name" value="Acyl-CoA N-acyltransferases (Nat)"/>
    <property type="match status" value="2"/>
</dbReference>
<dbReference type="GO" id="GO:0016747">
    <property type="term" value="F:acyltransferase activity, transferring groups other than amino-acyl groups"/>
    <property type="evidence" value="ECO:0007669"/>
    <property type="project" value="InterPro"/>
</dbReference>
<name>A0A8J3KFX7_9ACTN</name>
<keyword evidence="2" id="KW-0012">Acyltransferase</keyword>
<feature type="domain" description="N-acetyltransferase" evidence="3">
    <location>
        <begin position="42"/>
        <end position="223"/>
    </location>
</feature>
<evidence type="ECO:0000259" key="3">
    <source>
        <dbReference type="PROSITE" id="PS51186"/>
    </source>
</evidence>
<evidence type="ECO:0000256" key="1">
    <source>
        <dbReference type="ARBA" id="ARBA00022679"/>
    </source>
</evidence>
<evidence type="ECO:0000313" key="4">
    <source>
        <dbReference type="EMBL" id="GIG02228.1"/>
    </source>
</evidence>
<sequence>MGPWRCGLSVCQRGRAAGPPLPVPVPQSRWREPASTRYNTDMTVTPFDPRLGLREQLACWHEVASAADRHDDPGRTPLPAAAHAAVLRAPRPDGTVRRWLGCADGAVVGLGELFLSDRENLGWGFAEVTVHPRHRRSGHGTALLAALRTAAGDAGRDTLVLSAVQGTPGPDWAAAQGARKAQELWESEADLGALDPAALGDRPAPGYRLVCWSDEVPGELLASYAAAVDAMADSPDGGLGYRSAPNSPELVRARERCARAAGLQRRVVAAVHEASGAVAGLTVLEIPLLAPELAHQDDTVVVPTHRGHGLGLWVKAEMVRRLAADGGVVRRVRTTTDPSNRHMLAINERLGFRRIGVREQWKLSV</sequence>
<keyword evidence="1" id="KW-0808">Transferase</keyword>
<dbReference type="PANTHER" id="PTHR43877">
    <property type="entry name" value="AMINOALKYLPHOSPHONATE N-ACETYLTRANSFERASE-RELATED-RELATED"/>
    <property type="match status" value="1"/>
</dbReference>
<dbReference type="InterPro" id="IPR050832">
    <property type="entry name" value="Bact_Acetyltransf"/>
</dbReference>
<feature type="domain" description="N-acetyltransferase" evidence="3">
    <location>
        <begin position="218"/>
        <end position="365"/>
    </location>
</feature>
<accession>A0A8J3KFX7</accession>